<evidence type="ECO:0000313" key="1">
    <source>
        <dbReference type="EMBL" id="CAG9790697.1"/>
    </source>
</evidence>
<organism evidence="1 2">
    <name type="scientific">Diatraea saccharalis</name>
    <name type="common">sugarcane borer</name>
    <dbReference type="NCBI Taxonomy" id="40085"/>
    <lineage>
        <taxon>Eukaryota</taxon>
        <taxon>Metazoa</taxon>
        <taxon>Ecdysozoa</taxon>
        <taxon>Arthropoda</taxon>
        <taxon>Hexapoda</taxon>
        <taxon>Insecta</taxon>
        <taxon>Pterygota</taxon>
        <taxon>Neoptera</taxon>
        <taxon>Endopterygota</taxon>
        <taxon>Lepidoptera</taxon>
        <taxon>Glossata</taxon>
        <taxon>Ditrysia</taxon>
        <taxon>Pyraloidea</taxon>
        <taxon>Crambidae</taxon>
        <taxon>Crambinae</taxon>
        <taxon>Diatraea</taxon>
    </lineage>
</organism>
<proteinExistence type="predicted"/>
<reference evidence="1" key="2">
    <citation type="submission" date="2022-10" db="EMBL/GenBank/DDBJ databases">
        <authorList>
            <consortium name="ENA_rothamsted_submissions"/>
            <consortium name="culmorum"/>
            <person name="King R."/>
        </authorList>
    </citation>
    <scope>NUCLEOTIDE SEQUENCE</scope>
</reference>
<dbReference type="EMBL" id="OU893354">
    <property type="protein sequence ID" value="CAG9790697.1"/>
    <property type="molecule type" value="Genomic_DNA"/>
</dbReference>
<dbReference type="Proteomes" id="UP001153714">
    <property type="component" value="Chromosome 23"/>
</dbReference>
<name>A0A9N9R5P6_9NEOP</name>
<evidence type="ECO:0000313" key="2">
    <source>
        <dbReference type="Proteomes" id="UP001153714"/>
    </source>
</evidence>
<accession>A0A9N9R5P6</accession>
<dbReference type="OrthoDB" id="6340111at2759"/>
<reference evidence="1" key="1">
    <citation type="submission" date="2021-12" db="EMBL/GenBank/DDBJ databases">
        <authorList>
            <person name="King R."/>
        </authorList>
    </citation>
    <scope>NUCLEOTIDE SEQUENCE</scope>
</reference>
<keyword evidence="2" id="KW-1185">Reference proteome</keyword>
<dbReference type="AlphaFoldDB" id="A0A9N9R5P6"/>
<protein>
    <submittedName>
        <fullName evidence="1">Uncharacterized protein</fullName>
    </submittedName>
</protein>
<sequence>MYKTEGETFCPKTTTVDEKVVALLTPQFQPLTNDFDSSATYYEIRGETSTAAESPVKSTRHGVLEDITVDLVAIEEVENIDSTIKCHKQLMSPASLHHIDVNTTPKIKKTTLTETKKKEY</sequence>
<gene>
    <name evidence="1" type="ORF">DIATSA_LOCUS8359</name>
</gene>